<organism evidence="3 4">
    <name type="scientific">SAR86 cluster bacterium</name>
    <dbReference type="NCBI Taxonomy" id="2030880"/>
    <lineage>
        <taxon>Bacteria</taxon>
        <taxon>Pseudomonadati</taxon>
        <taxon>Pseudomonadota</taxon>
        <taxon>Gammaproteobacteria</taxon>
        <taxon>SAR86 cluster</taxon>
    </lineage>
</organism>
<dbReference type="PROSITE" id="PS50966">
    <property type="entry name" value="ZF_SWIM"/>
    <property type="match status" value="1"/>
</dbReference>
<comment type="caution">
    <text evidence="3">The sequence shown here is derived from an EMBL/GenBank/DDBJ whole genome shotgun (WGS) entry which is preliminary data.</text>
</comment>
<dbReference type="EMBL" id="SHBF01000026">
    <property type="protein sequence ID" value="RZO26494.1"/>
    <property type="molecule type" value="Genomic_DNA"/>
</dbReference>
<keyword evidence="1" id="KW-0863">Zinc-finger</keyword>
<accession>A0A520MZ41</accession>
<evidence type="ECO:0000313" key="3">
    <source>
        <dbReference type="EMBL" id="RZO26494.1"/>
    </source>
</evidence>
<reference evidence="3 4" key="1">
    <citation type="submission" date="2019-02" db="EMBL/GenBank/DDBJ databases">
        <title>Prokaryotic population dynamics and viral predation in marine succession experiment using metagenomics: the confinement effect.</title>
        <authorList>
            <person name="Haro-Moreno J.M."/>
            <person name="Rodriguez-Valera F."/>
            <person name="Lopez-Perez M."/>
        </authorList>
    </citation>
    <scope>NUCLEOTIDE SEQUENCE [LARGE SCALE GENOMIC DNA]</scope>
    <source>
        <strain evidence="3">MED-G160</strain>
    </source>
</reference>
<feature type="domain" description="SWIM-type" evidence="2">
    <location>
        <begin position="16"/>
        <end position="53"/>
    </location>
</feature>
<dbReference type="Proteomes" id="UP000318710">
    <property type="component" value="Unassembled WGS sequence"/>
</dbReference>
<gene>
    <name evidence="3" type="ORF">EVA93_04030</name>
</gene>
<keyword evidence="1" id="KW-0862">Zinc</keyword>
<evidence type="ECO:0000313" key="4">
    <source>
        <dbReference type="Proteomes" id="UP000318710"/>
    </source>
</evidence>
<name>A0A520MZ41_9GAMM</name>
<dbReference type="InterPro" id="IPR007527">
    <property type="entry name" value="Znf_SWIM"/>
</dbReference>
<sequence length="114" mass="12924">MKEISYQVQGSAAQPYNITISLSGTNLKCICDCPAGSMGTHCKHWMSVFEGKKQKYIGLDDSQINEIKSWLPGSDLEEAWIELEEIKKQEAEIKKEIATKKKVVLQKFKSVMKK</sequence>
<dbReference type="AlphaFoldDB" id="A0A520MZ41"/>
<evidence type="ECO:0000259" key="2">
    <source>
        <dbReference type="PROSITE" id="PS50966"/>
    </source>
</evidence>
<evidence type="ECO:0000256" key="1">
    <source>
        <dbReference type="PROSITE-ProRule" id="PRU00325"/>
    </source>
</evidence>
<dbReference type="GO" id="GO:0008270">
    <property type="term" value="F:zinc ion binding"/>
    <property type="evidence" value="ECO:0007669"/>
    <property type="project" value="UniProtKB-KW"/>
</dbReference>
<keyword evidence="1" id="KW-0479">Metal-binding</keyword>
<protein>
    <recommendedName>
        <fullName evidence="2">SWIM-type domain-containing protein</fullName>
    </recommendedName>
</protein>
<proteinExistence type="predicted"/>